<evidence type="ECO:0000313" key="1">
    <source>
        <dbReference type="EMBL" id="WWM70909.1"/>
    </source>
</evidence>
<keyword evidence="2" id="KW-1185">Reference proteome</keyword>
<proteinExistence type="predicted"/>
<gene>
    <name evidence="1" type="ORF">V6R86_09530</name>
</gene>
<sequence length="161" mass="17281">MSDESLLCTACGLCCTGALHDAALLSEDEVEAAVAIGLPVLPSATPPRFALPCPKFDGAICTIYEIRPRACAAYSCRLLEEVRAGCPLASALEIVGEARRLAETLRQTMPPGETFADSRAHLFDQDRPAAAQLSSLALSHYLDRHFRNRNEGPLLSSEPAQ</sequence>
<reference evidence="1 2" key="1">
    <citation type="submission" date="2024-02" db="EMBL/GenBank/DDBJ databases">
        <title>Full genome sequence of Sphingomonas kaistensis.</title>
        <authorList>
            <person name="Poletto B.L."/>
            <person name="Silva G."/>
            <person name="Galante D."/>
            <person name="Campos K.R."/>
            <person name="Santos M.B.N."/>
            <person name="Sacchi C.T."/>
        </authorList>
    </citation>
    <scope>NUCLEOTIDE SEQUENCE [LARGE SCALE GENOMIC DNA]</scope>
    <source>
        <strain evidence="1 2">MA4R</strain>
    </source>
</reference>
<dbReference type="Pfam" id="PF03692">
    <property type="entry name" value="CxxCxxCC"/>
    <property type="match status" value="1"/>
</dbReference>
<organism evidence="1 2">
    <name type="scientific">Sphingomonas kaistensis</name>
    <dbReference type="NCBI Taxonomy" id="298708"/>
    <lineage>
        <taxon>Bacteria</taxon>
        <taxon>Pseudomonadati</taxon>
        <taxon>Pseudomonadota</taxon>
        <taxon>Alphaproteobacteria</taxon>
        <taxon>Sphingomonadales</taxon>
        <taxon>Sphingomonadaceae</taxon>
        <taxon>Sphingomonas</taxon>
    </lineage>
</organism>
<dbReference type="InterPro" id="IPR005358">
    <property type="entry name" value="Puta_zinc/iron-chelating_dom"/>
</dbReference>
<name>A0ABZ2G3D7_9SPHN</name>
<accession>A0ABZ2G3D7</accession>
<dbReference type="RefSeq" id="WP_338504083.1">
    <property type="nucleotide sequence ID" value="NZ_CP145607.1"/>
</dbReference>
<dbReference type="EMBL" id="CP145607">
    <property type="protein sequence ID" value="WWM70909.1"/>
    <property type="molecule type" value="Genomic_DNA"/>
</dbReference>
<dbReference type="Proteomes" id="UP001382935">
    <property type="component" value="Chromosome"/>
</dbReference>
<protein>
    <submittedName>
        <fullName evidence="1">YkgJ family cysteine cluster protein</fullName>
    </submittedName>
</protein>
<evidence type="ECO:0000313" key="2">
    <source>
        <dbReference type="Proteomes" id="UP001382935"/>
    </source>
</evidence>